<name>A0A7X5YIC3_9CAUL</name>
<dbReference type="InterPro" id="IPR036291">
    <property type="entry name" value="NAD(P)-bd_dom_sf"/>
</dbReference>
<dbReference type="Proteomes" id="UP000587415">
    <property type="component" value="Unassembled WGS sequence"/>
</dbReference>
<keyword evidence="2 5" id="KW-0479">Metal-binding</keyword>
<evidence type="ECO:0000313" key="8">
    <source>
        <dbReference type="Proteomes" id="UP000587415"/>
    </source>
</evidence>
<dbReference type="Pfam" id="PF00107">
    <property type="entry name" value="ADH_zinc_N"/>
    <property type="match status" value="1"/>
</dbReference>
<comment type="similarity">
    <text evidence="5">Belongs to the zinc-containing alcohol dehydrogenase family.</text>
</comment>
<dbReference type="RefSeq" id="WP_168045362.1">
    <property type="nucleotide sequence ID" value="NZ_JAATJM010000001.1"/>
</dbReference>
<dbReference type="GO" id="GO:0008106">
    <property type="term" value="F:alcohol dehydrogenase (NADP+) activity"/>
    <property type="evidence" value="ECO:0007669"/>
    <property type="project" value="UniProtKB-ARBA"/>
</dbReference>
<dbReference type="CDD" id="cd05283">
    <property type="entry name" value="CAD1"/>
    <property type="match status" value="1"/>
</dbReference>
<evidence type="ECO:0000313" key="7">
    <source>
        <dbReference type="EMBL" id="NJC40488.1"/>
    </source>
</evidence>
<evidence type="ECO:0000256" key="2">
    <source>
        <dbReference type="ARBA" id="ARBA00022723"/>
    </source>
</evidence>
<dbReference type="InterPro" id="IPR047109">
    <property type="entry name" value="CAD-like"/>
</dbReference>
<dbReference type="FunFam" id="3.40.50.720:FF:000022">
    <property type="entry name" value="Cinnamyl alcohol dehydrogenase"/>
    <property type="match status" value="1"/>
</dbReference>
<dbReference type="Pfam" id="PF08240">
    <property type="entry name" value="ADH_N"/>
    <property type="match status" value="1"/>
</dbReference>
<proteinExistence type="inferred from homology"/>
<dbReference type="SUPFAM" id="SSF50129">
    <property type="entry name" value="GroES-like"/>
    <property type="match status" value="1"/>
</dbReference>
<evidence type="ECO:0000256" key="5">
    <source>
        <dbReference type="RuleBase" id="RU361277"/>
    </source>
</evidence>
<dbReference type="PANTHER" id="PTHR42683">
    <property type="entry name" value="ALDEHYDE REDUCTASE"/>
    <property type="match status" value="1"/>
</dbReference>
<evidence type="ECO:0000256" key="1">
    <source>
        <dbReference type="ARBA" id="ARBA00001947"/>
    </source>
</evidence>
<reference evidence="7 8" key="1">
    <citation type="submission" date="2020-03" db="EMBL/GenBank/DDBJ databases">
        <title>Genomic Encyclopedia of Type Strains, Phase IV (KMG-IV): sequencing the most valuable type-strain genomes for metagenomic binning, comparative biology and taxonomic classification.</title>
        <authorList>
            <person name="Goeker M."/>
        </authorList>
    </citation>
    <scope>NUCLEOTIDE SEQUENCE [LARGE SCALE GENOMIC DNA]</scope>
    <source>
        <strain evidence="7 8">DSM 4736</strain>
    </source>
</reference>
<keyword evidence="3 5" id="KW-0862">Zinc</keyword>
<dbReference type="SMART" id="SM00829">
    <property type="entry name" value="PKS_ER"/>
    <property type="match status" value="1"/>
</dbReference>
<organism evidence="7 8">
    <name type="scientific">Brevundimonas alba</name>
    <dbReference type="NCBI Taxonomy" id="74314"/>
    <lineage>
        <taxon>Bacteria</taxon>
        <taxon>Pseudomonadati</taxon>
        <taxon>Pseudomonadota</taxon>
        <taxon>Alphaproteobacteria</taxon>
        <taxon>Caulobacterales</taxon>
        <taxon>Caulobacteraceae</taxon>
        <taxon>Brevundimonas</taxon>
    </lineage>
</organism>
<protein>
    <submittedName>
        <fullName evidence="7">Putative zinc-type alcohol dehydrogenase-like protein</fullName>
        <ecNumber evidence="7">1.-.-.-</ecNumber>
    </submittedName>
</protein>
<evidence type="ECO:0000259" key="6">
    <source>
        <dbReference type="SMART" id="SM00829"/>
    </source>
</evidence>
<dbReference type="EC" id="1.-.-.-" evidence="7"/>
<comment type="caution">
    <text evidence="7">The sequence shown here is derived from an EMBL/GenBank/DDBJ whole genome shotgun (WGS) entry which is preliminary data.</text>
</comment>
<dbReference type="Gene3D" id="3.40.50.720">
    <property type="entry name" value="NAD(P)-binding Rossmann-like Domain"/>
    <property type="match status" value="1"/>
</dbReference>
<evidence type="ECO:0000256" key="4">
    <source>
        <dbReference type="ARBA" id="ARBA00023002"/>
    </source>
</evidence>
<dbReference type="InterPro" id="IPR011032">
    <property type="entry name" value="GroES-like_sf"/>
</dbReference>
<dbReference type="SUPFAM" id="SSF51735">
    <property type="entry name" value="NAD(P)-binding Rossmann-fold domains"/>
    <property type="match status" value="1"/>
</dbReference>
<dbReference type="EMBL" id="JAATJM010000001">
    <property type="protein sequence ID" value="NJC40488.1"/>
    <property type="molecule type" value="Genomic_DNA"/>
</dbReference>
<dbReference type="InterPro" id="IPR013149">
    <property type="entry name" value="ADH-like_C"/>
</dbReference>
<dbReference type="PROSITE" id="PS00065">
    <property type="entry name" value="D_2_HYDROXYACID_DH_1"/>
    <property type="match status" value="1"/>
</dbReference>
<dbReference type="InterPro" id="IPR029752">
    <property type="entry name" value="D-isomer_DH_CS1"/>
</dbReference>
<evidence type="ECO:0000256" key="3">
    <source>
        <dbReference type="ARBA" id="ARBA00022833"/>
    </source>
</evidence>
<accession>A0A7X5YIC3</accession>
<feature type="domain" description="Enoyl reductase (ER)" evidence="6">
    <location>
        <begin position="11"/>
        <end position="355"/>
    </location>
</feature>
<dbReference type="Gene3D" id="3.90.180.10">
    <property type="entry name" value="Medium-chain alcohol dehydrogenases, catalytic domain"/>
    <property type="match status" value="1"/>
</dbReference>
<dbReference type="InterPro" id="IPR013154">
    <property type="entry name" value="ADH-like_N"/>
</dbReference>
<dbReference type="InterPro" id="IPR002328">
    <property type="entry name" value="ADH_Zn_CS"/>
</dbReference>
<dbReference type="InterPro" id="IPR020843">
    <property type="entry name" value="ER"/>
</dbReference>
<keyword evidence="4 7" id="KW-0560">Oxidoreductase</keyword>
<dbReference type="AlphaFoldDB" id="A0A7X5YIC3"/>
<sequence>MIKTVGYGAQAATSKLERMEFERDDPKPNEVVIDVLFTGVCHSDIHQVKNEWKNTVYPCVPGHEIVGRVSRTGGEVTRFKEGDLVGVGCMIDSCRQCEPCESGEENYCEGPNGWLATYNGPMVPATEADNGENMYGRDNTFGGYSNIVVVPEDFVLAIPDGLDPKAAAPILCAGVTTWSPLNHWGVGKGDSVAIVGFGGLGHMALKLAAAIGAEVTVLTSTPEKIEEAKRMGAHAAFVETDKTSLTPLAGSFDLILSTVPDKHEVGTLLDLLKRDASLVVVGNLDVIDGVDNSKLAFHRQSVAGSLIGSIAETQDVLDFCASNGIAPDVEVIDIKDINDAFTRVENGEARYRYVIDMATLT</sequence>
<keyword evidence="8" id="KW-1185">Reference proteome</keyword>
<comment type="cofactor">
    <cofactor evidence="1 5">
        <name>Zn(2+)</name>
        <dbReference type="ChEBI" id="CHEBI:29105"/>
    </cofactor>
</comment>
<dbReference type="PROSITE" id="PS00059">
    <property type="entry name" value="ADH_ZINC"/>
    <property type="match status" value="1"/>
</dbReference>
<dbReference type="GO" id="GO:0008270">
    <property type="term" value="F:zinc ion binding"/>
    <property type="evidence" value="ECO:0007669"/>
    <property type="project" value="InterPro"/>
</dbReference>
<gene>
    <name evidence="7" type="ORF">GGQ87_000746</name>
</gene>